<reference evidence="1" key="1">
    <citation type="submission" date="2023-11" db="EMBL/GenBank/DDBJ databases">
        <authorList>
            <person name="Poullet M."/>
        </authorList>
    </citation>
    <scope>NUCLEOTIDE SEQUENCE</scope>
    <source>
        <strain evidence="1">E1834</strain>
    </source>
</reference>
<gene>
    <name evidence="1" type="ORF">MENTE1834_LOCUS30624</name>
</gene>
<organism evidence="1 2">
    <name type="scientific">Meloidogyne enterolobii</name>
    <name type="common">Root-knot nematode worm</name>
    <name type="synonym">Meloidogyne mayaguensis</name>
    <dbReference type="NCBI Taxonomy" id="390850"/>
    <lineage>
        <taxon>Eukaryota</taxon>
        <taxon>Metazoa</taxon>
        <taxon>Ecdysozoa</taxon>
        <taxon>Nematoda</taxon>
        <taxon>Chromadorea</taxon>
        <taxon>Rhabditida</taxon>
        <taxon>Tylenchina</taxon>
        <taxon>Tylenchomorpha</taxon>
        <taxon>Tylenchoidea</taxon>
        <taxon>Meloidogynidae</taxon>
        <taxon>Meloidogyninae</taxon>
        <taxon>Meloidogyne</taxon>
    </lineage>
</organism>
<sequence>MDLSKWNIFIFNLNQTEILDRLADYYIEGLTNLDEDANLKIFYSASILAQTYFIDEPKEKLNKTKKNKKNKKKALKNQKFDEDSWISYKKEMFLRVDSLIDKDLGYCTSVGIGELNFLYYQRNFSTMMDTEFNLVIFSLIYSLNYKKINYFKCSNSVLSLFVS</sequence>
<comment type="caution">
    <text evidence="1">The sequence shown here is derived from an EMBL/GenBank/DDBJ whole genome shotgun (WGS) entry which is preliminary data.</text>
</comment>
<proteinExistence type="predicted"/>
<evidence type="ECO:0000313" key="1">
    <source>
        <dbReference type="EMBL" id="CAK5083296.1"/>
    </source>
</evidence>
<keyword evidence="2" id="KW-1185">Reference proteome</keyword>
<dbReference type="Proteomes" id="UP001497535">
    <property type="component" value="Unassembled WGS sequence"/>
</dbReference>
<evidence type="ECO:0000313" key="2">
    <source>
        <dbReference type="Proteomes" id="UP001497535"/>
    </source>
</evidence>
<dbReference type="EMBL" id="CAVMJV010000050">
    <property type="protein sequence ID" value="CAK5083296.1"/>
    <property type="molecule type" value="Genomic_DNA"/>
</dbReference>
<accession>A0ACB0ZYN1</accession>
<protein>
    <submittedName>
        <fullName evidence="1">Uncharacterized protein</fullName>
    </submittedName>
</protein>
<name>A0ACB0ZYN1_MELEN</name>